<comment type="caution">
    <text evidence="1">The sequence shown here is derived from an EMBL/GenBank/DDBJ whole genome shotgun (WGS) entry which is preliminary data.</text>
</comment>
<proteinExistence type="predicted"/>
<dbReference type="EMBL" id="MXAP01000029">
    <property type="protein sequence ID" value="OPH39622.1"/>
    <property type="molecule type" value="Genomic_DNA"/>
</dbReference>
<protein>
    <submittedName>
        <fullName evidence="1">Uncharacterized protein</fullName>
    </submittedName>
</protein>
<sequence>MINFSKTIIHLITFLRHLTKKINRLFFYGINGSLYPTENHECCASFVIHYLQFDDFWCKMSSALPYLGFI</sequence>
<name>A0ABX3NK34_9GAMM</name>
<reference evidence="1 2" key="1">
    <citation type="submission" date="2017-03" db="EMBL/GenBank/DDBJ databases">
        <title>Draft genome sequence of Moraxella equi CCUG 4950T type strain.</title>
        <authorList>
            <person name="Salva-Serra F."/>
            <person name="Engstrom-Jakobsson H."/>
            <person name="Thorell K."/>
            <person name="Jaen-Luchoro D."/>
            <person name="Gonzales-Siles L."/>
            <person name="Karlsson R."/>
            <person name="Yazdan S."/>
            <person name="Boulund F."/>
            <person name="Johnning A."/>
            <person name="Engstrand L."/>
            <person name="Kristiansson E."/>
            <person name="Moore E."/>
        </authorList>
    </citation>
    <scope>NUCLEOTIDE SEQUENCE [LARGE SCALE GENOMIC DNA]</scope>
    <source>
        <strain evidence="1 2">CCUG 4950</strain>
    </source>
</reference>
<evidence type="ECO:0000313" key="1">
    <source>
        <dbReference type="EMBL" id="OPH39622.1"/>
    </source>
</evidence>
<accession>A0ABX3NK34</accession>
<organism evidence="1 2">
    <name type="scientific">Moraxella equi</name>
    <dbReference type="NCBI Taxonomy" id="60442"/>
    <lineage>
        <taxon>Bacteria</taxon>
        <taxon>Pseudomonadati</taxon>
        <taxon>Pseudomonadota</taxon>
        <taxon>Gammaproteobacteria</taxon>
        <taxon>Moraxellales</taxon>
        <taxon>Moraxellaceae</taxon>
        <taxon>Moraxella</taxon>
    </lineage>
</organism>
<dbReference type="Proteomes" id="UP000190777">
    <property type="component" value="Unassembled WGS sequence"/>
</dbReference>
<gene>
    <name evidence="1" type="ORF">B5J93_03000</name>
</gene>
<keyword evidence="2" id="KW-1185">Reference proteome</keyword>
<evidence type="ECO:0000313" key="2">
    <source>
        <dbReference type="Proteomes" id="UP000190777"/>
    </source>
</evidence>